<name>A0A2N6K0W8_FISMU</name>
<dbReference type="Proteomes" id="UP000235036">
    <property type="component" value="Unassembled WGS sequence"/>
</dbReference>
<accession>A0A2N6K0W8</accession>
<keyword evidence="2" id="KW-1185">Reference proteome</keyword>
<evidence type="ECO:0000313" key="1">
    <source>
        <dbReference type="EMBL" id="PLZ88014.1"/>
    </source>
</evidence>
<sequence length="135" mass="14856">MIRTFIDAGVLIAAARGVGIVAERALTILEDPNREFASSIFIKLEVLPKAIYNNRISEVSFYEAYFNAVSYWATDIDKIIQGAYSEVCESGLGAMDALHVTAALSVGAVEFITNEKPEKSIHRTQTVKVISIWSK</sequence>
<reference evidence="1 2" key="1">
    <citation type="submission" date="2017-08" db="EMBL/GenBank/DDBJ databases">
        <title>Genomes of Fischerella (Mastigocladus) sp. strains.</title>
        <authorList>
            <person name="Miller S.R."/>
        </authorList>
    </citation>
    <scope>NUCLEOTIDE SEQUENCE [LARGE SCALE GENOMIC DNA]</scope>
    <source>
        <strain evidence="1 2">CCMEE 5323</strain>
    </source>
</reference>
<comment type="caution">
    <text evidence="1">The sequence shown here is derived from an EMBL/GenBank/DDBJ whole genome shotgun (WGS) entry which is preliminary data.</text>
</comment>
<dbReference type="SUPFAM" id="SSF88723">
    <property type="entry name" value="PIN domain-like"/>
    <property type="match status" value="1"/>
</dbReference>
<evidence type="ECO:0000313" key="2">
    <source>
        <dbReference type="Proteomes" id="UP000235036"/>
    </source>
</evidence>
<gene>
    <name evidence="1" type="ORF">CEN44_16265</name>
</gene>
<dbReference type="EMBL" id="NRQW01000363">
    <property type="protein sequence ID" value="PLZ88014.1"/>
    <property type="molecule type" value="Genomic_DNA"/>
</dbReference>
<dbReference type="InterPro" id="IPR029060">
    <property type="entry name" value="PIN-like_dom_sf"/>
</dbReference>
<proteinExistence type="predicted"/>
<protein>
    <submittedName>
        <fullName evidence="1">Nucleic acid-binding protein</fullName>
    </submittedName>
</protein>
<dbReference type="AlphaFoldDB" id="A0A2N6K0W8"/>
<dbReference type="RefSeq" id="WP_016870184.1">
    <property type="nucleotide sequence ID" value="NZ_CAWNVR010000469.1"/>
</dbReference>
<organism evidence="1 2">
    <name type="scientific">Fischerella muscicola CCMEE 5323</name>
    <dbReference type="NCBI Taxonomy" id="2019572"/>
    <lineage>
        <taxon>Bacteria</taxon>
        <taxon>Bacillati</taxon>
        <taxon>Cyanobacteriota</taxon>
        <taxon>Cyanophyceae</taxon>
        <taxon>Nostocales</taxon>
        <taxon>Hapalosiphonaceae</taxon>
        <taxon>Fischerella</taxon>
    </lineage>
</organism>